<keyword evidence="2" id="KW-0235">DNA replication</keyword>
<reference evidence="12" key="2">
    <citation type="submission" date="2014-03" db="EMBL/GenBank/DDBJ databases">
        <title>The whipworm genome and dual-species transcriptomics of an intimate host-pathogen interaction.</title>
        <authorList>
            <person name="Foth B.J."/>
            <person name="Tsai I.J."/>
            <person name="Reid A.J."/>
            <person name="Bancroft A.J."/>
            <person name="Nichol S."/>
            <person name="Tracey A."/>
            <person name="Holroyd N."/>
            <person name="Cotton J.A."/>
            <person name="Stanley E.J."/>
            <person name="Zarowiecki M."/>
            <person name="Liu J.Z."/>
            <person name="Huckvale T."/>
            <person name="Cooper P.J."/>
            <person name="Grencis R.K."/>
            <person name="Berriman M."/>
        </authorList>
    </citation>
    <scope>NUCLEOTIDE SEQUENCE [LARGE SCALE GENOMIC DNA]</scope>
</reference>
<reference evidence="12" key="1">
    <citation type="submission" date="2014-01" db="EMBL/GenBank/DDBJ databases">
        <authorList>
            <person name="Aslett M."/>
        </authorList>
    </citation>
    <scope>NUCLEOTIDE SEQUENCE</scope>
</reference>
<dbReference type="Gene3D" id="3.40.50.300">
    <property type="entry name" value="P-loop containing nucleotide triphosphate hydrolases"/>
    <property type="match status" value="1"/>
</dbReference>
<keyword evidence="4" id="KW-0378">Hydrolase</keyword>
<evidence type="ECO:0000256" key="4">
    <source>
        <dbReference type="ARBA" id="ARBA00022801"/>
    </source>
</evidence>
<dbReference type="GO" id="GO:0006260">
    <property type="term" value="P:DNA replication"/>
    <property type="evidence" value="ECO:0007669"/>
    <property type="project" value="UniProtKB-KW"/>
</dbReference>
<sequence length="470" mass="53045">MLAVEYGLIAALLASPEKFYLIDGKIKPEYFSDVRAKKIFEAMQSLQDDINLPDIAKTQNLPLLGLMEMQGYWSNPTEGIIKQYAYGVLERYKQREREKVQAEGYDENTKARLAEIDEITLFDEEDTNTSAEFLQNVQDKYEGKPDERIIKTGYPCIDDKIGGFRKSEAVFIGGNAGSGKTAFSINLAHNYVTAGKKVLFCSLEMAKIELLDRLIKHITGIADYTKASADDMQKVITETKKLDELPLTIYDKAGMTFEDIVRKAKEVQPDIMFIDHLAILRTTKFFKSRYEEVSFLAAKIKQLARELDIPVVCLVQLNRGNVNREVKAPNMADIRDSGQTVQHNYLHTELVHIETGDKLESDMDLLTVKADMQQLGSAVTYARRYSLLPLLNIETEDDDGNLASETGEVDEVAEKQLAEYKAEILGADLEKLCKVRVNLMSKAEAIKAEKDRIAARQKVAEKEVERINST</sequence>
<dbReference type="Gene3D" id="1.10.860.10">
    <property type="entry name" value="DNAb Helicase, Chain A"/>
    <property type="match status" value="1"/>
</dbReference>
<dbReference type="OrthoDB" id="448835at2759"/>
<dbReference type="EC" id="5.6.2.3" evidence="9"/>
<keyword evidence="6" id="KW-0067">ATP-binding</keyword>
<feature type="non-terminal residue" evidence="12">
    <location>
        <position position="470"/>
    </location>
</feature>
<dbReference type="GO" id="GO:0005829">
    <property type="term" value="C:cytosol"/>
    <property type="evidence" value="ECO:0007669"/>
    <property type="project" value="TreeGrafter"/>
</dbReference>
<gene>
    <name evidence="12" type="ORF">TTRE_0000757901</name>
</gene>
<dbReference type="GO" id="GO:0005524">
    <property type="term" value="F:ATP binding"/>
    <property type="evidence" value="ECO:0007669"/>
    <property type="project" value="UniProtKB-KW"/>
</dbReference>
<dbReference type="PROSITE" id="PS51199">
    <property type="entry name" value="SF4_HELICASE"/>
    <property type="match status" value="1"/>
</dbReference>
<dbReference type="InterPro" id="IPR007693">
    <property type="entry name" value="DNA_helicase_DnaB-like_N"/>
</dbReference>
<dbReference type="PANTHER" id="PTHR30153">
    <property type="entry name" value="REPLICATIVE DNA HELICASE DNAB"/>
    <property type="match status" value="1"/>
</dbReference>
<dbReference type="InterPro" id="IPR027417">
    <property type="entry name" value="P-loop_NTPase"/>
</dbReference>
<dbReference type="GO" id="GO:0043139">
    <property type="term" value="F:5'-3' DNA helicase activity"/>
    <property type="evidence" value="ECO:0007669"/>
    <property type="project" value="UniProtKB-EC"/>
</dbReference>
<dbReference type="SUPFAM" id="SSF48024">
    <property type="entry name" value="N-terminal domain of DnaB helicase"/>
    <property type="match status" value="1"/>
</dbReference>
<dbReference type="GO" id="GO:0003677">
    <property type="term" value="F:DNA binding"/>
    <property type="evidence" value="ECO:0007669"/>
    <property type="project" value="UniProtKB-KW"/>
</dbReference>
<dbReference type="GO" id="GO:0016787">
    <property type="term" value="F:hydrolase activity"/>
    <property type="evidence" value="ECO:0007669"/>
    <property type="project" value="UniProtKB-KW"/>
</dbReference>
<evidence type="ECO:0000313" key="13">
    <source>
        <dbReference type="Proteomes" id="UP000030665"/>
    </source>
</evidence>
<dbReference type="Proteomes" id="UP000030665">
    <property type="component" value="Unassembled WGS sequence"/>
</dbReference>
<dbReference type="PANTHER" id="PTHR30153:SF2">
    <property type="entry name" value="REPLICATIVE DNA HELICASE"/>
    <property type="match status" value="1"/>
</dbReference>
<evidence type="ECO:0000256" key="2">
    <source>
        <dbReference type="ARBA" id="ARBA00022705"/>
    </source>
</evidence>
<evidence type="ECO:0000259" key="11">
    <source>
        <dbReference type="PROSITE" id="PS51199"/>
    </source>
</evidence>
<accession>A0A077ZI46</accession>
<keyword evidence="13" id="KW-1185">Reference proteome</keyword>
<protein>
    <recommendedName>
        <fullName evidence="9">DNA 5'-3' helicase</fullName>
        <ecNumber evidence="9">5.6.2.3</ecNumber>
    </recommendedName>
</protein>
<evidence type="ECO:0000256" key="5">
    <source>
        <dbReference type="ARBA" id="ARBA00022806"/>
    </source>
</evidence>
<dbReference type="SUPFAM" id="SSF52540">
    <property type="entry name" value="P-loop containing nucleoside triphosphate hydrolases"/>
    <property type="match status" value="1"/>
</dbReference>
<keyword evidence="8" id="KW-0413">Isomerase</keyword>
<dbReference type="AlphaFoldDB" id="A0A077ZI46"/>
<evidence type="ECO:0000256" key="7">
    <source>
        <dbReference type="ARBA" id="ARBA00023125"/>
    </source>
</evidence>
<dbReference type="EMBL" id="HG806538">
    <property type="protein sequence ID" value="CDW59248.1"/>
    <property type="molecule type" value="Genomic_DNA"/>
</dbReference>
<keyword evidence="5 12" id="KW-0347">Helicase</keyword>
<comment type="catalytic activity">
    <reaction evidence="10">
        <text>ATP + H2O = ADP + phosphate + H(+)</text>
        <dbReference type="Rhea" id="RHEA:13065"/>
        <dbReference type="ChEBI" id="CHEBI:15377"/>
        <dbReference type="ChEBI" id="CHEBI:15378"/>
        <dbReference type="ChEBI" id="CHEBI:30616"/>
        <dbReference type="ChEBI" id="CHEBI:43474"/>
        <dbReference type="ChEBI" id="CHEBI:456216"/>
        <dbReference type="EC" id="5.6.2.3"/>
    </reaction>
</comment>
<evidence type="ECO:0000256" key="8">
    <source>
        <dbReference type="ARBA" id="ARBA00023235"/>
    </source>
</evidence>
<evidence type="ECO:0000256" key="1">
    <source>
        <dbReference type="ARBA" id="ARBA00008428"/>
    </source>
</evidence>
<dbReference type="STRING" id="36087.A0A077ZI46"/>
<dbReference type="InterPro" id="IPR016136">
    <property type="entry name" value="DNA_helicase_N/primase_C"/>
</dbReference>
<organism evidence="12 13">
    <name type="scientific">Trichuris trichiura</name>
    <name type="common">Whipworm</name>
    <name type="synonym">Trichocephalus trichiurus</name>
    <dbReference type="NCBI Taxonomy" id="36087"/>
    <lineage>
        <taxon>Eukaryota</taxon>
        <taxon>Metazoa</taxon>
        <taxon>Ecdysozoa</taxon>
        <taxon>Nematoda</taxon>
        <taxon>Enoplea</taxon>
        <taxon>Dorylaimia</taxon>
        <taxon>Trichinellida</taxon>
        <taxon>Trichuridae</taxon>
        <taxon>Trichuris</taxon>
    </lineage>
</organism>
<evidence type="ECO:0000256" key="6">
    <source>
        <dbReference type="ARBA" id="ARBA00022840"/>
    </source>
</evidence>
<keyword evidence="3" id="KW-0547">Nucleotide-binding</keyword>
<dbReference type="Pfam" id="PF00772">
    <property type="entry name" value="DnaB"/>
    <property type="match status" value="1"/>
</dbReference>
<dbReference type="InterPro" id="IPR007694">
    <property type="entry name" value="DNA_helicase_DnaB-like_C"/>
</dbReference>
<evidence type="ECO:0000313" key="12">
    <source>
        <dbReference type="EMBL" id="CDW59248.1"/>
    </source>
</evidence>
<keyword evidence="7" id="KW-0238">DNA-binding</keyword>
<dbReference type="Pfam" id="PF03796">
    <property type="entry name" value="DnaB_C"/>
    <property type="match status" value="1"/>
</dbReference>
<feature type="domain" description="SF4 helicase" evidence="11">
    <location>
        <begin position="143"/>
        <end position="338"/>
    </location>
</feature>
<evidence type="ECO:0000256" key="3">
    <source>
        <dbReference type="ARBA" id="ARBA00022741"/>
    </source>
</evidence>
<evidence type="ECO:0000256" key="10">
    <source>
        <dbReference type="ARBA" id="ARBA00048954"/>
    </source>
</evidence>
<name>A0A077ZI46_TRITR</name>
<dbReference type="InterPro" id="IPR036185">
    <property type="entry name" value="DNA_heli_DnaB-like_N_sf"/>
</dbReference>
<proteinExistence type="inferred from homology"/>
<comment type="similarity">
    <text evidence="1">Belongs to the helicase family. DnaB subfamily.</text>
</comment>
<evidence type="ECO:0000256" key="9">
    <source>
        <dbReference type="ARBA" id="ARBA00044969"/>
    </source>
</evidence>